<name>A0A371GT71_MUCPR</name>
<proteinExistence type="predicted"/>
<feature type="non-terminal residue" evidence="1">
    <location>
        <position position="1"/>
    </location>
</feature>
<dbReference type="AlphaFoldDB" id="A0A371GT71"/>
<dbReference type="Proteomes" id="UP000257109">
    <property type="component" value="Unassembled WGS sequence"/>
</dbReference>
<reference evidence="1" key="1">
    <citation type="submission" date="2018-05" db="EMBL/GenBank/DDBJ databases">
        <title>Draft genome of Mucuna pruriens seed.</title>
        <authorList>
            <person name="Nnadi N.E."/>
            <person name="Vos R."/>
            <person name="Hasami M.H."/>
            <person name="Devisetty U.K."/>
            <person name="Aguiy J.C."/>
        </authorList>
    </citation>
    <scope>NUCLEOTIDE SEQUENCE [LARGE SCALE GENOMIC DNA]</scope>
    <source>
        <strain evidence="1">JCA_2017</strain>
    </source>
</reference>
<protein>
    <submittedName>
        <fullName evidence="1">Uncharacterized protein</fullName>
    </submittedName>
</protein>
<organism evidence="1 2">
    <name type="scientific">Mucuna pruriens</name>
    <name type="common">Velvet bean</name>
    <name type="synonym">Dolichos pruriens</name>
    <dbReference type="NCBI Taxonomy" id="157652"/>
    <lineage>
        <taxon>Eukaryota</taxon>
        <taxon>Viridiplantae</taxon>
        <taxon>Streptophyta</taxon>
        <taxon>Embryophyta</taxon>
        <taxon>Tracheophyta</taxon>
        <taxon>Spermatophyta</taxon>
        <taxon>Magnoliopsida</taxon>
        <taxon>eudicotyledons</taxon>
        <taxon>Gunneridae</taxon>
        <taxon>Pentapetalae</taxon>
        <taxon>rosids</taxon>
        <taxon>fabids</taxon>
        <taxon>Fabales</taxon>
        <taxon>Fabaceae</taxon>
        <taxon>Papilionoideae</taxon>
        <taxon>50 kb inversion clade</taxon>
        <taxon>NPAAA clade</taxon>
        <taxon>indigoferoid/millettioid clade</taxon>
        <taxon>Phaseoleae</taxon>
        <taxon>Mucuna</taxon>
    </lineage>
</organism>
<evidence type="ECO:0000313" key="1">
    <source>
        <dbReference type="EMBL" id="RDX93720.1"/>
    </source>
</evidence>
<comment type="caution">
    <text evidence="1">The sequence shown here is derived from an EMBL/GenBank/DDBJ whole genome shotgun (WGS) entry which is preliminary data.</text>
</comment>
<dbReference type="OrthoDB" id="1723222at2759"/>
<evidence type="ECO:0000313" key="2">
    <source>
        <dbReference type="Proteomes" id="UP000257109"/>
    </source>
</evidence>
<gene>
    <name evidence="1" type="ORF">CR513_23972</name>
</gene>
<keyword evidence="2" id="KW-1185">Reference proteome</keyword>
<accession>A0A371GT71</accession>
<dbReference type="EMBL" id="QJKJ01004543">
    <property type="protein sequence ID" value="RDX93720.1"/>
    <property type="molecule type" value="Genomic_DNA"/>
</dbReference>
<sequence length="123" mass="14233">MEIKQILQKERLELIVKGCFLGSQDGLPNTIKNVSLLDSFLAVKRYNLPFDQASKKRKFQLQELEELHLEACEISNIYKEKNKTTDKIFKVNGHQLKPFHDIPTTVEGNVEDLSLFKPTFLEV</sequence>